<gene>
    <name evidence="1" type="ORF">NIK97_12975</name>
</gene>
<organism evidence="1 2">
    <name type="scientific">Brucella pseudintermedia</name>
    <dbReference type="NCBI Taxonomy" id="370111"/>
    <lineage>
        <taxon>Bacteria</taxon>
        <taxon>Pseudomonadati</taxon>
        <taxon>Pseudomonadota</taxon>
        <taxon>Alphaproteobacteria</taxon>
        <taxon>Hyphomicrobiales</taxon>
        <taxon>Brucellaceae</taxon>
        <taxon>Brucella/Ochrobactrum group</taxon>
        <taxon>Brucella</taxon>
    </lineage>
</organism>
<sequence length="514" mass="55475">MAVDISIEPQFAELLVNDLDNSTITMEIKATLTFSGTDAPAANDQYSFTFSSKTSGSMKAAPNSSLTQPLLQSQDDSQVYTATSIVVGNGYGGCQISGSKAGDPATWAANAAQIVSVAPDQGDLDMKTMPETALQVSMQVGTPDDGPDRTARIELVAKDLNGKIVPDYDVTFKIDNVRDPLEQKSGEFYDAKKQPVQVRVDEKSGAGFITQKTDSDGKTALYIGTNQWDGYINIHARAFNIERTAGYVYIFSPGPGPDLENPTTDISGDMSDYTQPTFPVTLNNASVASGENVGLFLNGKFEGQTPANKIMSHGGTYTTSAKTSHLKSDTSGSSVKNGLITHRTEKGNLIRSIETQFFISNPPDPAPINPILGPLKQPTGGVININSIHDTNNNPTPFNAIIDLANDKKILEGHYELKANDTIQLQVTLQGDYVATDSFQKKHYTYKKIINSDDLDSNNVIIPIPYADINGYGVPKSSSEKSQYQMFYEIISQMATEPLASCKITSGTLATRQI</sequence>
<dbReference type="Proteomes" id="UP001058739">
    <property type="component" value="Chromosome 02"/>
</dbReference>
<dbReference type="EMBL" id="CP099968">
    <property type="protein sequence ID" value="UWL62449.1"/>
    <property type="molecule type" value="Genomic_DNA"/>
</dbReference>
<evidence type="ECO:0000313" key="2">
    <source>
        <dbReference type="Proteomes" id="UP001058739"/>
    </source>
</evidence>
<dbReference type="RefSeq" id="WP_259698271.1">
    <property type="nucleotide sequence ID" value="NZ_CP099968.1"/>
</dbReference>
<keyword evidence="2" id="KW-1185">Reference proteome</keyword>
<evidence type="ECO:0000313" key="1">
    <source>
        <dbReference type="EMBL" id="UWL62449.1"/>
    </source>
</evidence>
<protein>
    <submittedName>
        <fullName evidence="1">Uncharacterized protein</fullName>
    </submittedName>
</protein>
<proteinExistence type="predicted"/>
<name>A0ABY5UGK2_9HYPH</name>
<accession>A0ABY5UGK2</accession>
<reference evidence="1" key="1">
    <citation type="submission" date="2022-06" db="EMBL/GenBank/DDBJ databases">
        <title>Complete Genome Sequence of Deoxynivalenol-bioadsorption Ochrobactrum pseudintermedium ASAG-D25.</title>
        <authorList>
            <person name="Wang N."/>
        </authorList>
    </citation>
    <scope>NUCLEOTIDE SEQUENCE</scope>
    <source>
        <strain evidence="1">ASAG-D25</strain>
    </source>
</reference>